<dbReference type="OrthoDB" id="9757976at2"/>
<dbReference type="EC" id="6.6.1.2" evidence="2"/>
<dbReference type="STRING" id="1150864.MILUP08_43872"/>
<dbReference type="AlphaFoldDB" id="I0L560"/>
<feature type="domain" description="CobN/magnesium chelatase" evidence="1">
    <location>
        <begin position="100"/>
        <end position="1201"/>
    </location>
</feature>
<dbReference type="InterPro" id="IPR011953">
    <property type="entry name" value="Cobalto_CobN"/>
</dbReference>
<name>I0L560_9ACTN</name>
<dbReference type="InterPro" id="IPR003672">
    <property type="entry name" value="CobN/Mg_chltase"/>
</dbReference>
<dbReference type="PANTHER" id="PTHR44119">
    <property type="entry name" value="MAGNESIUM-CHELATASE SUBUNIT CHLH, CHLOROPLASTIC"/>
    <property type="match status" value="1"/>
</dbReference>
<sequence length="1222" mass="130375">MRVLLLSTADTDLLAARASDADYRLANPARVAADEVPALVDGVDLAVVRLLGGRQAWPDGLAAVLATGVPTVVLGGEAVPDAELMAVSTVPSGVVTQALAYLVEGGPDNLGHLARFLGDTVLLTGQGFAPPAPTPAYGVHGEHPTDPDRPTVGIVFYRAHALAGNTDFVDVLADAVRAAGGNPLPIFCGSLRGLTTGAGPLGLFARCDALLVTVLAAGGAVAADASGGGDEDAWDVGALAALDVPVIQALCLTSTREQWAGSDAGLSPLDAAMQVAIPEFDGRIVTVPFSFKRIDADGLSVYAADAERAARVAGIAVRHARLRYVPNADKRVAVVLSSYPTKHSRVGNAVGLDTPVSAVRLFAALAEAGYDLGDAPPPEDGDALIHALIAAGGHDVEWLTPEQLAAAEARIPGRTYRRWFEAVPAELRERMREHWGEPPGELYTEGGDIVLAGLRFGNVVLLIQPPRGFGENPIAIYHDPDLPPSHHYLAAYRWLAAPVADGGFGADAVVHLGKHGTLEWLPGKGLGLAADCAPDAVLADLPLVYPFIVNDPGEGTQAKRRAHAVVIDHLVPPMARAETYGDLAKLEQLLDEYATVQALDPAKVPTVRAQIWDLVRAAELHHDLHAEAMPDADDFDDFVLHLDGYLCEVKDVQIRDGLHILADAPVGEPRVNLVLAVLRAPQIWGGKHALPGLRQALAAAYGLDEQELLASPGQRIALPVTLTDAVDGPAGTAADAVDLIEALARRLVTGMETLDWDAGVVDAVVVEVTGQSIPDAAAVLRFAATELVPRLARTTDELTNTLGALDGRFVPPGPSGSPTRGLVNVLPTGRNFYSVDPKAIPSRNAWDVGVALADSLLARHLADTGTYPRSVGLTVWGTSAMRTQGDDIAEVLALVGCRPVWDERSRRVTGVEVVPTAELGRPRVDVTVRISGFFRDAFPHVVALLDDAVRQVAALDEPDEENYLRAHVAADLAEHGDERRATARIFGSKPGAYGAGLLPLIDARTWRSDADLAEVYAVWGGYAYGRGLDGREARADMERSFARIAVAVKNQDTREHDIVDSDDYFQYHGGMVAMVRHLTGTSPQAYVGDSAMPHDVRTRTLGEETRRVFRARVVNPKWIAAMRRHGYKGAFELAATVDYLFGYDATAGVVDDWMYEHLAAAYLFDDTTREFLEKSNPWALRGITERLLEAADRGLWAKPEPATLDRLRDTYLASEGDLEDRA</sequence>
<evidence type="ECO:0000313" key="2">
    <source>
        <dbReference type="EMBL" id="CCH18957.1"/>
    </source>
</evidence>
<dbReference type="GO" id="GO:0051116">
    <property type="term" value="F:cobaltochelatase activity"/>
    <property type="evidence" value="ECO:0007669"/>
    <property type="project" value="UniProtKB-EC"/>
</dbReference>
<dbReference type="EMBL" id="CAIE01000031">
    <property type="protein sequence ID" value="CCH18957.1"/>
    <property type="molecule type" value="Genomic_DNA"/>
</dbReference>
<dbReference type="eggNOG" id="COG1429">
    <property type="taxonomic scope" value="Bacteria"/>
</dbReference>
<dbReference type="RefSeq" id="WP_007460722.1">
    <property type="nucleotide sequence ID" value="NZ_HF570108.1"/>
</dbReference>
<dbReference type="Pfam" id="PF02514">
    <property type="entry name" value="CobN-Mg_chel"/>
    <property type="match status" value="1"/>
</dbReference>
<evidence type="ECO:0000313" key="3">
    <source>
        <dbReference type="Proteomes" id="UP000003448"/>
    </source>
</evidence>
<protein>
    <submittedName>
        <fullName evidence="2">Aerobic cobaltochelatase subunit CobN</fullName>
        <ecNumber evidence="2">6.6.1.2</ecNumber>
    </submittedName>
</protein>
<keyword evidence="2" id="KW-0436">Ligase</keyword>
<dbReference type="Proteomes" id="UP000003448">
    <property type="component" value="Unassembled WGS sequence"/>
</dbReference>
<accession>I0L560</accession>
<organism evidence="2 3">
    <name type="scientific">Micromonospora lupini str. Lupac 08</name>
    <dbReference type="NCBI Taxonomy" id="1150864"/>
    <lineage>
        <taxon>Bacteria</taxon>
        <taxon>Bacillati</taxon>
        <taxon>Actinomycetota</taxon>
        <taxon>Actinomycetes</taxon>
        <taxon>Micromonosporales</taxon>
        <taxon>Micromonosporaceae</taxon>
        <taxon>Micromonospora</taxon>
    </lineage>
</organism>
<dbReference type="CDD" id="cd10150">
    <property type="entry name" value="CobN_like"/>
    <property type="match status" value="1"/>
</dbReference>
<dbReference type="PANTHER" id="PTHR44119:SF4">
    <property type="entry name" value="AEROBIC COBALTOCHELATASE SUBUNIT COBN"/>
    <property type="match status" value="1"/>
</dbReference>
<reference evidence="3" key="1">
    <citation type="journal article" date="2012" name="J. Bacteriol.">
        <title>Genome Sequence of Micromonospora lupini Lupac 08, Isolated from Root Nodules of Lupinus angustifolius.</title>
        <authorList>
            <person name="Alonso-Vega P."/>
            <person name="Normand P."/>
            <person name="Bacigalupe R."/>
            <person name="Pujic P."/>
            <person name="Lajus A."/>
            <person name="Vallenet D."/>
            <person name="Carro L."/>
            <person name="Coll P."/>
            <person name="Trujillo M.E."/>
        </authorList>
    </citation>
    <scope>NUCLEOTIDE SEQUENCE [LARGE SCALE GENOMIC DNA]</scope>
    <source>
        <strain evidence="3">Lupac 08</strain>
    </source>
</reference>
<comment type="caution">
    <text evidence="2">The sequence shown here is derived from an EMBL/GenBank/DDBJ whole genome shotgun (WGS) entry which is preliminary data.</text>
</comment>
<evidence type="ECO:0000259" key="1">
    <source>
        <dbReference type="Pfam" id="PF02514"/>
    </source>
</evidence>
<gene>
    <name evidence="2" type="primary">cobN</name>
    <name evidence="2" type="ORF">MILUP08_43872</name>
</gene>
<keyword evidence="3" id="KW-1185">Reference proteome</keyword>
<proteinExistence type="predicted"/>
<dbReference type="NCBIfam" id="TIGR02257">
    <property type="entry name" value="cobalto_cobN"/>
    <property type="match status" value="1"/>
</dbReference>
<dbReference type="GO" id="GO:0009236">
    <property type="term" value="P:cobalamin biosynthetic process"/>
    <property type="evidence" value="ECO:0007669"/>
    <property type="project" value="InterPro"/>
</dbReference>